<evidence type="ECO:0000256" key="3">
    <source>
        <dbReference type="ARBA" id="ARBA00012918"/>
    </source>
</evidence>
<comment type="subunit">
    <text evidence="2 6">Homotetramer.</text>
</comment>
<evidence type="ECO:0000256" key="2">
    <source>
        <dbReference type="ARBA" id="ARBA00011881"/>
    </source>
</evidence>
<dbReference type="NCBIfam" id="TIGR03814">
    <property type="entry name" value="Gln_ase"/>
    <property type="match status" value="1"/>
</dbReference>
<reference evidence="7 8" key="1">
    <citation type="journal article" date="2018" name="Mar. Genomics">
        <title>Complete genome sequence of Marinifilaceae bacterium strain SPP2, isolated from the Antarctic marine sediment.</title>
        <authorList>
            <person name="Watanabe M."/>
            <person name="Kojima H."/>
            <person name="Fukui M."/>
        </authorList>
    </citation>
    <scope>NUCLEOTIDE SEQUENCE [LARGE SCALE GENOMIC DNA]</scope>
    <source>
        <strain evidence="7 8">SPP2</strain>
    </source>
</reference>
<organism evidence="7 8">
    <name type="scientific">Labilibaculum antarcticum</name>
    <dbReference type="NCBI Taxonomy" id="1717717"/>
    <lineage>
        <taxon>Bacteria</taxon>
        <taxon>Pseudomonadati</taxon>
        <taxon>Bacteroidota</taxon>
        <taxon>Bacteroidia</taxon>
        <taxon>Marinilabiliales</taxon>
        <taxon>Marinifilaceae</taxon>
        <taxon>Labilibaculum</taxon>
    </lineage>
</organism>
<feature type="binding site" evidence="6">
    <location>
        <position position="258"/>
    </location>
    <ligand>
        <name>substrate</name>
    </ligand>
</feature>
<dbReference type="FunFam" id="3.40.710.10:FF:000005">
    <property type="entry name" value="Glutaminase"/>
    <property type="match status" value="1"/>
</dbReference>
<feature type="binding site" evidence="6">
    <location>
        <position position="113"/>
    </location>
    <ligand>
        <name>substrate</name>
    </ligand>
</feature>
<dbReference type="OrthoDB" id="9788822at2"/>
<proteinExistence type="inferred from homology"/>
<keyword evidence="4 6" id="KW-0378">Hydrolase</keyword>
<feature type="binding site" evidence="6">
    <location>
        <position position="188"/>
    </location>
    <ligand>
        <name>substrate</name>
    </ligand>
</feature>
<dbReference type="PANTHER" id="PTHR12544">
    <property type="entry name" value="GLUTAMINASE"/>
    <property type="match status" value="1"/>
</dbReference>
<keyword evidence="8" id="KW-1185">Reference proteome</keyword>
<dbReference type="GO" id="GO:0004359">
    <property type="term" value="F:glutaminase activity"/>
    <property type="evidence" value="ECO:0007669"/>
    <property type="project" value="UniProtKB-UniRule"/>
</dbReference>
<feature type="binding site" evidence="6">
    <location>
        <position position="63"/>
    </location>
    <ligand>
        <name>substrate</name>
    </ligand>
</feature>
<feature type="binding site" evidence="6">
    <location>
        <position position="164"/>
    </location>
    <ligand>
        <name>substrate</name>
    </ligand>
</feature>
<dbReference type="NCBIfam" id="NF002133">
    <property type="entry name" value="PRK00971.1-2"/>
    <property type="match status" value="1"/>
</dbReference>
<dbReference type="GO" id="GO:0006537">
    <property type="term" value="P:glutamate biosynthetic process"/>
    <property type="evidence" value="ECO:0007669"/>
    <property type="project" value="TreeGrafter"/>
</dbReference>
<dbReference type="EC" id="3.5.1.2" evidence="3 6"/>
<dbReference type="NCBIfam" id="NF002132">
    <property type="entry name" value="PRK00971.1-1"/>
    <property type="match status" value="1"/>
</dbReference>
<dbReference type="HAMAP" id="MF_00313">
    <property type="entry name" value="Glutaminase"/>
    <property type="match status" value="1"/>
</dbReference>
<dbReference type="SUPFAM" id="SSF56601">
    <property type="entry name" value="beta-lactamase/transpeptidase-like"/>
    <property type="match status" value="1"/>
</dbReference>
<evidence type="ECO:0000313" key="7">
    <source>
        <dbReference type="EMBL" id="BAX81172.1"/>
    </source>
</evidence>
<reference evidence="8" key="2">
    <citation type="journal article" date="2020" name="Antonie Van Leeuwenhoek">
        <title>Labilibaculum antarcticum sp. nov., a novel facultative anaerobic, psychrotorelant bacterium isolated from marine sediment of Antarctica.</title>
        <authorList>
            <person name="Watanabe M."/>
            <person name="Kojima H."/>
            <person name="Fukui M."/>
        </authorList>
    </citation>
    <scope>NUCLEOTIDE SEQUENCE [LARGE SCALE GENOMIC DNA]</scope>
    <source>
        <strain evidence="8">SPP2</strain>
    </source>
</reference>
<accession>A0A1Y1CMI4</accession>
<dbReference type="AlphaFoldDB" id="A0A1Y1CMI4"/>
<comment type="catalytic activity">
    <reaction evidence="5 6">
        <text>L-glutamine + H2O = L-glutamate + NH4(+)</text>
        <dbReference type="Rhea" id="RHEA:15889"/>
        <dbReference type="ChEBI" id="CHEBI:15377"/>
        <dbReference type="ChEBI" id="CHEBI:28938"/>
        <dbReference type="ChEBI" id="CHEBI:29985"/>
        <dbReference type="ChEBI" id="CHEBI:58359"/>
        <dbReference type="EC" id="3.5.1.2"/>
    </reaction>
</comment>
<sequence length="304" mass="34079">MNYQKIFTEVLKKMDGYKDSGSPASYIPELRDVDPSKFGVHLITNKNKNYSIGDSEEKFSIQSISKVLSLVMAYKLIDEDLWKRVGVEPSGTPFNSLIQLEYDQGIPRNPFINAGALVICDVLVEHLENPKEEFLNFVRSLSGNSKLEYCSRIAESEKATSFRNASLINLMKDLGNIRNDIDTVLDFYFNLCSIEMTCNELTRTFLFLASNGKDLITNERFLSSSKSKRVNAVMQLCGFYDEAGEFSFKVGLPGKSGVGGGIVAILPNHYCIAVWSPRLNKKGNSSKGMKFLELFTSETELSIF</sequence>
<evidence type="ECO:0000313" key="8">
    <source>
        <dbReference type="Proteomes" id="UP000218267"/>
    </source>
</evidence>
<gene>
    <name evidence="6" type="primary">glsA</name>
    <name evidence="7" type="ORF">ALGA_2867</name>
</gene>
<evidence type="ECO:0000256" key="5">
    <source>
        <dbReference type="ARBA" id="ARBA00049534"/>
    </source>
</evidence>
<protein>
    <recommendedName>
        <fullName evidence="3 6">Glutaminase</fullName>
        <ecNumber evidence="3 6">3.5.1.2</ecNumber>
    </recommendedName>
</protein>
<dbReference type="InterPro" id="IPR012338">
    <property type="entry name" value="Beta-lactam/transpept-like"/>
</dbReference>
<dbReference type="KEGG" id="mbas:ALGA_2867"/>
<dbReference type="Proteomes" id="UP000218267">
    <property type="component" value="Chromosome"/>
</dbReference>
<name>A0A1Y1CMI4_9BACT</name>
<evidence type="ECO:0000256" key="1">
    <source>
        <dbReference type="ARBA" id="ARBA00011076"/>
    </source>
</evidence>
<comment type="similarity">
    <text evidence="1 6">Belongs to the glutaminase family.</text>
</comment>
<dbReference type="Gene3D" id="3.40.710.10">
    <property type="entry name" value="DD-peptidase/beta-lactamase superfamily"/>
    <property type="match status" value="1"/>
</dbReference>
<feature type="binding site" evidence="6">
    <location>
        <position position="157"/>
    </location>
    <ligand>
        <name>substrate</name>
    </ligand>
</feature>
<evidence type="ECO:0000256" key="6">
    <source>
        <dbReference type="HAMAP-Rule" id="MF_00313"/>
    </source>
</evidence>
<dbReference type="InterPro" id="IPR015868">
    <property type="entry name" value="Glutaminase"/>
</dbReference>
<feature type="binding site" evidence="6">
    <location>
        <position position="240"/>
    </location>
    <ligand>
        <name>substrate</name>
    </ligand>
</feature>
<dbReference type="EMBL" id="AP018042">
    <property type="protein sequence ID" value="BAX81172.1"/>
    <property type="molecule type" value="Genomic_DNA"/>
</dbReference>
<dbReference type="Pfam" id="PF04960">
    <property type="entry name" value="Glutaminase"/>
    <property type="match status" value="1"/>
</dbReference>
<keyword evidence="6" id="KW-0007">Acetylation</keyword>
<dbReference type="GO" id="GO:0006543">
    <property type="term" value="P:L-glutamine catabolic process"/>
    <property type="evidence" value="ECO:0007669"/>
    <property type="project" value="TreeGrafter"/>
</dbReference>
<evidence type="ECO:0000256" key="4">
    <source>
        <dbReference type="ARBA" id="ARBA00022801"/>
    </source>
</evidence>
<dbReference type="RefSeq" id="WP_096430226.1">
    <property type="nucleotide sequence ID" value="NZ_AP018042.1"/>
</dbReference>
<dbReference type="PANTHER" id="PTHR12544:SF29">
    <property type="entry name" value="GLUTAMINASE"/>
    <property type="match status" value="1"/>
</dbReference>